<evidence type="ECO:0000313" key="2">
    <source>
        <dbReference type="Proteomes" id="UP001159427"/>
    </source>
</evidence>
<dbReference type="EMBL" id="CALNXI010001391">
    <property type="protein sequence ID" value="CAH3167464.1"/>
    <property type="molecule type" value="Genomic_DNA"/>
</dbReference>
<comment type="caution">
    <text evidence="1">The sequence shown here is derived from an EMBL/GenBank/DDBJ whole genome shotgun (WGS) entry which is preliminary data.</text>
</comment>
<evidence type="ECO:0000313" key="1">
    <source>
        <dbReference type="EMBL" id="CAH3167464.1"/>
    </source>
</evidence>
<organism evidence="1 2">
    <name type="scientific">Porites evermanni</name>
    <dbReference type="NCBI Taxonomy" id="104178"/>
    <lineage>
        <taxon>Eukaryota</taxon>
        <taxon>Metazoa</taxon>
        <taxon>Cnidaria</taxon>
        <taxon>Anthozoa</taxon>
        <taxon>Hexacorallia</taxon>
        <taxon>Scleractinia</taxon>
        <taxon>Fungiina</taxon>
        <taxon>Poritidae</taxon>
        <taxon>Porites</taxon>
    </lineage>
</organism>
<dbReference type="Proteomes" id="UP001159427">
    <property type="component" value="Unassembled WGS sequence"/>
</dbReference>
<gene>
    <name evidence="1" type="ORF">PEVE_00006069</name>
</gene>
<protein>
    <submittedName>
        <fullName evidence="1">Uncharacterized protein</fullName>
    </submittedName>
</protein>
<accession>A0ABN8QRC6</accession>
<name>A0ABN8QRC6_9CNID</name>
<keyword evidence="2" id="KW-1185">Reference proteome</keyword>
<sequence length="115" mass="12372">MGILLSENGIGLTEERVRALQETSATPRALATRELEEAVAVDEGLKAPREAIKTGRFEKCKGDALTAGELYVIAHLLLRGTHIVLPKTLRSQAITLAHEGHLGIVGIKQNLKGKV</sequence>
<reference evidence="1 2" key="1">
    <citation type="submission" date="2022-05" db="EMBL/GenBank/DDBJ databases">
        <authorList>
            <consortium name="Genoscope - CEA"/>
            <person name="William W."/>
        </authorList>
    </citation>
    <scope>NUCLEOTIDE SEQUENCE [LARGE SCALE GENOMIC DNA]</scope>
</reference>
<proteinExistence type="predicted"/>